<keyword evidence="2" id="KW-0472">Membrane</keyword>
<keyword evidence="2" id="KW-1133">Transmembrane helix</keyword>
<dbReference type="EMBL" id="MN739025">
    <property type="protein sequence ID" value="QHT35630.1"/>
    <property type="molecule type" value="Genomic_DNA"/>
</dbReference>
<reference evidence="3" key="1">
    <citation type="journal article" date="2020" name="Nature">
        <title>Giant virus diversity and host interactions through global metagenomics.</title>
        <authorList>
            <person name="Schulz F."/>
            <person name="Roux S."/>
            <person name="Paez-Espino D."/>
            <person name="Jungbluth S."/>
            <person name="Walsh D.A."/>
            <person name="Denef V.J."/>
            <person name="McMahon K.D."/>
            <person name="Konstantinidis K.T."/>
            <person name="Eloe-Fadrosh E.A."/>
            <person name="Kyrpides N.C."/>
            <person name="Woyke T."/>
        </authorList>
    </citation>
    <scope>NUCLEOTIDE SEQUENCE</scope>
    <source>
        <strain evidence="3">GVMAG-M-3300009181-41</strain>
    </source>
</reference>
<sequence length="135" mass="15358">MFEAILVGLLIVAAYFYKNAFFKFAVIALVVLIICYVIVISTKLEEKYWPPVFMGGILVVGGLYILESKLNPPPKPRTWGDWFSGMVPSFSYDTDEYVVPEVAEPKPWNPFNEEPSSNNPFYGTGGKRRRPKRSK</sequence>
<feature type="transmembrane region" description="Helical" evidence="2">
    <location>
        <begin position="48"/>
        <end position="66"/>
    </location>
</feature>
<feature type="compositionally biased region" description="Low complexity" evidence="1">
    <location>
        <begin position="109"/>
        <end position="121"/>
    </location>
</feature>
<organism evidence="3">
    <name type="scientific">viral metagenome</name>
    <dbReference type="NCBI Taxonomy" id="1070528"/>
    <lineage>
        <taxon>unclassified sequences</taxon>
        <taxon>metagenomes</taxon>
        <taxon>organismal metagenomes</taxon>
    </lineage>
</organism>
<feature type="compositionally biased region" description="Basic residues" evidence="1">
    <location>
        <begin position="126"/>
        <end position="135"/>
    </location>
</feature>
<proteinExistence type="predicted"/>
<feature type="transmembrane region" description="Helical" evidence="2">
    <location>
        <begin position="21"/>
        <end position="42"/>
    </location>
</feature>
<protein>
    <submittedName>
        <fullName evidence="3">Uncharacterized protein</fullName>
    </submittedName>
</protein>
<dbReference type="AlphaFoldDB" id="A0A6C0F6U9"/>
<name>A0A6C0F6U9_9ZZZZ</name>
<accession>A0A6C0F6U9</accession>
<evidence type="ECO:0000256" key="2">
    <source>
        <dbReference type="SAM" id="Phobius"/>
    </source>
</evidence>
<keyword evidence="2" id="KW-0812">Transmembrane</keyword>
<evidence type="ECO:0000313" key="3">
    <source>
        <dbReference type="EMBL" id="QHT35630.1"/>
    </source>
</evidence>
<feature type="region of interest" description="Disordered" evidence="1">
    <location>
        <begin position="107"/>
        <end position="135"/>
    </location>
</feature>
<evidence type="ECO:0000256" key="1">
    <source>
        <dbReference type="SAM" id="MobiDB-lite"/>
    </source>
</evidence>